<accession>A0ABX8PYP9</accession>
<protein>
    <submittedName>
        <fullName evidence="2">DUF4123 domain-containing protein</fullName>
    </submittedName>
</protein>
<reference evidence="2 3" key="2">
    <citation type="journal article" date="2021" name="Microorganisms">
        <title>The Ever-Expanding Pseudomonas Genus: Description of 43 New Species and Partition of the Pseudomonas putida Group.</title>
        <authorList>
            <person name="Girard L."/>
            <person name="Lood C."/>
            <person name="Hofte M."/>
            <person name="Vandamme P."/>
            <person name="Rokni-Zadeh H."/>
            <person name="van Noort V."/>
            <person name="Lavigne R."/>
            <person name="De Mot R."/>
        </authorList>
    </citation>
    <scope>NUCLEOTIDE SEQUENCE [LARGE SCALE GENOMIC DNA]</scope>
    <source>
        <strain evidence="2 3">ZA 5.3</strain>
    </source>
</reference>
<organism evidence="2 3">
    <name type="scientific">Pseudomonas tensinigenes</name>
    <dbReference type="NCBI Taxonomy" id="2745511"/>
    <lineage>
        <taxon>Bacteria</taxon>
        <taxon>Pseudomonadati</taxon>
        <taxon>Pseudomonadota</taxon>
        <taxon>Gammaproteobacteria</taxon>
        <taxon>Pseudomonadales</taxon>
        <taxon>Pseudomonadaceae</taxon>
        <taxon>Pseudomonas</taxon>
    </lineage>
</organism>
<keyword evidence="3" id="KW-1185">Reference proteome</keyword>
<dbReference type="InterPro" id="IPR025391">
    <property type="entry name" value="DUF4123"/>
</dbReference>
<gene>
    <name evidence="2" type="ORF">HU718_000435</name>
</gene>
<sequence length="282" mass="32356">MNRVELWLHEQSRAGRDLFLMLDSDGQSEARTALAADLGTERFRHLYAGTAAESLAQTGPLLLQIDTARHPVILSLLDIPDRHWGWLASAEHVALDDLASHWRERVVTGERPNLAVYRVHDNRVLERALAHLQPEQYAALLGPVSSICYWHAGQWNVADNPEPGEHPLPIDPPWLQTPIPELIYANVLFDNARRYLVGEHTEAMAKLAEQLDMDDWLWGQIQLTRLWGWQQPEQVHFLLTQSLQLTGYVPPRSWSPKPEEDPTAHFERVYQQVLYWQESGPL</sequence>
<evidence type="ECO:0000313" key="2">
    <source>
        <dbReference type="EMBL" id="QXI06193.1"/>
    </source>
</evidence>
<evidence type="ECO:0000259" key="1">
    <source>
        <dbReference type="Pfam" id="PF13503"/>
    </source>
</evidence>
<dbReference type="Pfam" id="PF13503">
    <property type="entry name" value="DUF4123"/>
    <property type="match status" value="1"/>
</dbReference>
<dbReference type="Proteomes" id="UP000646386">
    <property type="component" value="Chromosome"/>
</dbReference>
<dbReference type="RefSeq" id="WP_186613283.1">
    <property type="nucleotide sequence ID" value="NZ_CP077089.1"/>
</dbReference>
<reference evidence="2 3" key="1">
    <citation type="journal article" date="2020" name="Microorganisms">
        <title>Reliable Identification of Environmental Pseudomonas Isolates Using the rpoD Gene.</title>
        <authorList>
            <consortium name="The Broad Institute Genome Sequencing Platform"/>
            <person name="Girard L."/>
            <person name="Lood C."/>
            <person name="Rokni-Zadeh H."/>
            <person name="van Noort V."/>
            <person name="Lavigne R."/>
            <person name="De Mot R."/>
        </authorList>
    </citation>
    <scope>NUCLEOTIDE SEQUENCE [LARGE SCALE GENOMIC DNA]</scope>
    <source>
        <strain evidence="2 3">ZA 5.3</strain>
    </source>
</reference>
<dbReference type="EMBL" id="CP077089">
    <property type="protein sequence ID" value="QXI06193.1"/>
    <property type="molecule type" value="Genomic_DNA"/>
</dbReference>
<proteinExistence type="predicted"/>
<evidence type="ECO:0000313" key="3">
    <source>
        <dbReference type="Proteomes" id="UP000646386"/>
    </source>
</evidence>
<feature type="domain" description="DUF4123" evidence="1">
    <location>
        <begin position="18"/>
        <end position="138"/>
    </location>
</feature>
<name>A0ABX8PYP9_9PSED</name>